<dbReference type="Proteomes" id="UP000663440">
    <property type="component" value="Chromosome"/>
</dbReference>
<organism evidence="2 3">
    <name type="scientific">Flavobacterium endoglycinae</name>
    <dbReference type="NCBI Taxonomy" id="2816357"/>
    <lineage>
        <taxon>Bacteria</taxon>
        <taxon>Pseudomonadati</taxon>
        <taxon>Bacteroidota</taxon>
        <taxon>Flavobacteriia</taxon>
        <taxon>Flavobacteriales</taxon>
        <taxon>Flavobacteriaceae</taxon>
        <taxon>Flavobacterium</taxon>
    </lineage>
</organism>
<evidence type="ECO:0000313" key="3">
    <source>
        <dbReference type="Proteomes" id="UP000663440"/>
    </source>
</evidence>
<reference evidence="2 3" key="1">
    <citation type="submission" date="2021-03" db="EMBL/GenBank/DDBJ databases">
        <title>Flavobacterium kribbensis sp. nov, an endophytic bacteria, isolated from soybean.</title>
        <authorList>
            <person name="Lee J."/>
            <person name="Seo J."/>
        </authorList>
    </citation>
    <scope>NUCLEOTIDE SEQUENCE [LARGE SCALE GENOMIC DNA]</scope>
    <source>
        <strain evidence="2 3">BB8</strain>
    </source>
</reference>
<protein>
    <submittedName>
        <fullName evidence="2">Redox-active disulfide protein 2</fullName>
    </submittedName>
</protein>
<accession>A0ABX7QIY7</accession>
<dbReference type="RefSeq" id="WP_207297708.1">
    <property type="nucleotide sequence ID" value="NZ_CP071448.1"/>
</dbReference>
<sequence length="81" mass="9230">MADKKKYSAMTNEELVKNHKTLKTLTYTFGVVLFFSLISNLFIVFIKGFSVANVVPIALLPILILNLKNLKEITKEIESRK</sequence>
<name>A0ABX7QIY7_9FLAO</name>
<proteinExistence type="predicted"/>
<dbReference type="EMBL" id="CP071448">
    <property type="protein sequence ID" value="QSW90556.1"/>
    <property type="molecule type" value="Genomic_DNA"/>
</dbReference>
<keyword evidence="3" id="KW-1185">Reference proteome</keyword>
<feature type="transmembrane region" description="Helical" evidence="1">
    <location>
        <begin position="49"/>
        <end position="67"/>
    </location>
</feature>
<keyword evidence="1" id="KW-0812">Transmembrane</keyword>
<gene>
    <name evidence="2" type="ORF">J0383_07035</name>
</gene>
<keyword evidence="1" id="KW-0472">Membrane</keyword>
<evidence type="ECO:0000256" key="1">
    <source>
        <dbReference type="SAM" id="Phobius"/>
    </source>
</evidence>
<evidence type="ECO:0000313" key="2">
    <source>
        <dbReference type="EMBL" id="QSW90556.1"/>
    </source>
</evidence>
<keyword evidence="1" id="KW-1133">Transmembrane helix</keyword>
<feature type="transmembrane region" description="Helical" evidence="1">
    <location>
        <begin position="21"/>
        <end position="43"/>
    </location>
</feature>